<organism evidence="9 10">
    <name type="scientific">Mycoemilia scoparia</name>
    <dbReference type="NCBI Taxonomy" id="417184"/>
    <lineage>
        <taxon>Eukaryota</taxon>
        <taxon>Fungi</taxon>
        <taxon>Fungi incertae sedis</taxon>
        <taxon>Zoopagomycota</taxon>
        <taxon>Kickxellomycotina</taxon>
        <taxon>Kickxellomycetes</taxon>
        <taxon>Kickxellales</taxon>
        <taxon>Kickxellaceae</taxon>
        <taxon>Mycoemilia</taxon>
    </lineage>
</organism>
<keyword evidence="4 5" id="KW-0505">Motor protein</keyword>
<feature type="binding site" evidence="5">
    <location>
        <begin position="95"/>
        <end position="102"/>
    </location>
    <ligand>
        <name>ATP</name>
        <dbReference type="ChEBI" id="CHEBI:30616"/>
    </ligand>
</feature>
<dbReference type="Pfam" id="PF00225">
    <property type="entry name" value="Kinesin"/>
    <property type="match status" value="1"/>
</dbReference>
<dbReference type="EMBL" id="JANBPU010000185">
    <property type="protein sequence ID" value="KAJ1914678.1"/>
    <property type="molecule type" value="Genomic_DNA"/>
</dbReference>
<feature type="region of interest" description="Disordered" evidence="7">
    <location>
        <begin position="907"/>
        <end position="1013"/>
    </location>
</feature>
<dbReference type="InterPro" id="IPR027640">
    <property type="entry name" value="Kinesin-like_fam"/>
</dbReference>
<sequence length="1173" mass="127880">MVYAHPHHQGQQKIKVLCRVRPFLAHETPDGSVQVEEDQKVLRATNLRDPEKDIRYTFDACYGDEVSQETVYNNDVKPLIENVFNGLDTTIFCYGVTGAGKTHTIQGNENEPGIIPRAFKQIFQLAHNNVSPTGDGDGGCEIKVSYYEIYKEAVFDLFKPDLTTAHTATDPSATASASATTSTTTSTVVQPSGLPIREDVNRKIFIAGLSEKVVTTYDQFISLYTTACKYRRTGSTKLNSHSSRSHAILTVQVTTTTTQGKVHLIDLAGSEDNRKTDNKGRHRMAESSAINRSLFVLGQVVEALNSGAHRIPYRDSKMTRILQDSLGGRCVGMMIVNVAPGKAFLQDTHNTLNFATKSRDVVNKPVVNEIVDQRWSVAAERLYGGGVRGGGGGGNLGRPQRNLAGGVVRPAHNQSRLRNSPHCGTDGKVLAGSHNTISSCNGKSFSGTTVAGGQSRVTRLNSSNSSAATSHNNNNNSNAVRGRSRGGIDMVYAPDQRQIEELVSKKLQDIHKKSSLELDERLSQLEKRIDRRVSDNEVIDLLSPTTKLKNSKAWLSQARKFEKEGKLREALTRYEHARQYAPNLRKLEAHISKLKKRIAAKSQSSSDGVDHGRSGSAANAKLAPDNGTGKTKKIKKRQQRSENHAASLQHRQGGSGGIGNDFDDDDDGLSEFTDEDGDDSGIGGSLSDPESPGAEKAHRIIKNKLLKDTVAPANSGHQPMVLNLGGYHPSQQQKISESKPNNKKRRRSLSSTENNIPGGGANADQDNRNDDSDSGTVVVAKKPKNSNTGGQTGSTSLFNSISLSFKPRTTTTTSSTTTASGDLKLSQALKAKADRRLSKSKKLKEAKMRMKNNKDQKKKVRLENKSKTSTTTALAMLEAETPNMFRVPSELDLENSPNLRNMKHLMAKKLEFKPKDGKSQETRNRRRLNKPQRAIDNSSSSSSVTNKLLLQKKNKSTKMSTAMDISDLDSDGDDNDDDDDGGSIYCPDLQSPMVPPVLSKPSSQLNGVGKSKSKSSKNILLDFEYEYQDAEIDPDELDGIDSSKNNKTKKKRKLKLNGNSSSNLGIDSSINAAITTTSSTLGSFLSDTPVKESKAATSSSNVGDDSSSLCEILKVINSRQVKMITRLKGIGKRRAEQIDQYVQYNGPMSNVDDLRNLTGFSDALISNIKTSVI</sequence>
<feature type="compositionally biased region" description="Basic residues" evidence="7">
    <location>
        <begin position="1046"/>
        <end position="1055"/>
    </location>
</feature>
<dbReference type="InterPro" id="IPR001752">
    <property type="entry name" value="Kinesin_motor_dom"/>
</dbReference>
<feature type="compositionally biased region" description="Acidic residues" evidence="7">
    <location>
        <begin position="966"/>
        <end position="981"/>
    </location>
</feature>
<dbReference type="GO" id="GO:0005874">
    <property type="term" value="C:microtubule"/>
    <property type="evidence" value="ECO:0007669"/>
    <property type="project" value="UniProtKB-KW"/>
</dbReference>
<reference evidence="9" key="1">
    <citation type="submission" date="2022-07" db="EMBL/GenBank/DDBJ databases">
        <title>Phylogenomic reconstructions and comparative analyses of Kickxellomycotina fungi.</title>
        <authorList>
            <person name="Reynolds N.K."/>
            <person name="Stajich J.E."/>
            <person name="Barry K."/>
            <person name="Grigoriev I.V."/>
            <person name="Crous P."/>
            <person name="Smith M.E."/>
        </authorList>
    </citation>
    <scope>NUCLEOTIDE SEQUENCE</scope>
    <source>
        <strain evidence="9">NBRC 100468</strain>
    </source>
</reference>
<feature type="region of interest" description="Disordered" evidence="7">
    <location>
        <begin position="168"/>
        <end position="190"/>
    </location>
</feature>
<evidence type="ECO:0000256" key="7">
    <source>
        <dbReference type="SAM" id="MobiDB-lite"/>
    </source>
</evidence>
<dbReference type="GO" id="GO:0007052">
    <property type="term" value="P:mitotic spindle organization"/>
    <property type="evidence" value="ECO:0007669"/>
    <property type="project" value="TreeGrafter"/>
</dbReference>
<dbReference type="InterPro" id="IPR019821">
    <property type="entry name" value="Kinesin_motor_CS"/>
</dbReference>
<dbReference type="PRINTS" id="PR00380">
    <property type="entry name" value="KINESINHEAVY"/>
</dbReference>
<dbReference type="GO" id="GO:0003777">
    <property type="term" value="F:microtubule motor activity"/>
    <property type="evidence" value="ECO:0007669"/>
    <property type="project" value="InterPro"/>
</dbReference>
<feature type="compositionally biased region" description="Polar residues" evidence="7">
    <location>
        <begin position="729"/>
        <end position="739"/>
    </location>
</feature>
<gene>
    <name evidence="9" type="ORF">H4219_004678</name>
</gene>
<dbReference type="CDD" id="cd00106">
    <property type="entry name" value="KISc"/>
    <property type="match status" value="1"/>
</dbReference>
<dbReference type="PANTHER" id="PTHR47969:SF9">
    <property type="entry name" value="KINESIN-LIKE PROTEIN"/>
    <property type="match status" value="1"/>
</dbReference>
<comment type="similarity">
    <text evidence="5">Belongs to the TRAFAC class myosin-kinesin ATPase superfamily. Kinesin family.</text>
</comment>
<feature type="domain" description="Kinesin motor" evidence="8">
    <location>
        <begin position="13"/>
        <end position="361"/>
    </location>
</feature>
<name>A0A9W8DQY5_9FUNG</name>
<feature type="compositionally biased region" description="Polar residues" evidence="7">
    <location>
        <begin position="785"/>
        <end position="798"/>
    </location>
</feature>
<feature type="region of interest" description="Disordered" evidence="7">
    <location>
        <begin position="708"/>
        <end position="798"/>
    </location>
</feature>
<dbReference type="SUPFAM" id="SSF52540">
    <property type="entry name" value="P-loop containing nucleoside triphosphate hydrolases"/>
    <property type="match status" value="1"/>
</dbReference>
<keyword evidence="3 5" id="KW-0067">ATP-binding</keyword>
<dbReference type="PROSITE" id="PS50005">
    <property type="entry name" value="TPR"/>
    <property type="match status" value="1"/>
</dbReference>
<feature type="region of interest" description="Disordered" evidence="7">
    <location>
        <begin position="598"/>
        <end position="696"/>
    </location>
</feature>
<dbReference type="PROSITE" id="PS00411">
    <property type="entry name" value="KINESIN_MOTOR_1"/>
    <property type="match status" value="1"/>
</dbReference>
<evidence type="ECO:0000313" key="9">
    <source>
        <dbReference type="EMBL" id="KAJ1914678.1"/>
    </source>
</evidence>
<keyword evidence="10" id="KW-1185">Reference proteome</keyword>
<accession>A0A9W8DQY5</accession>
<feature type="compositionally biased region" description="Low complexity" evidence="7">
    <location>
        <begin position="461"/>
        <end position="479"/>
    </location>
</feature>
<dbReference type="InterPro" id="IPR010994">
    <property type="entry name" value="RuvA_2-like"/>
</dbReference>
<keyword evidence="2 5" id="KW-0547">Nucleotide-binding</keyword>
<dbReference type="SUPFAM" id="SSF47781">
    <property type="entry name" value="RuvA domain 2-like"/>
    <property type="match status" value="1"/>
</dbReference>
<comment type="caution">
    <text evidence="9">The sequence shown here is derived from an EMBL/GenBank/DDBJ whole genome shotgun (WGS) entry which is preliminary data.</text>
</comment>
<feature type="compositionally biased region" description="Low complexity" evidence="7">
    <location>
        <begin position="168"/>
        <end position="187"/>
    </location>
</feature>
<dbReference type="GO" id="GO:0005524">
    <property type="term" value="F:ATP binding"/>
    <property type="evidence" value="ECO:0007669"/>
    <property type="project" value="UniProtKB-UniRule"/>
</dbReference>
<feature type="compositionally biased region" description="Basic and acidic residues" evidence="7">
    <location>
        <begin position="908"/>
        <end position="923"/>
    </location>
</feature>
<dbReference type="GO" id="GO:0007018">
    <property type="term" value="P:microtubule-based movement"/>
    <property type="evidence" value="ECO:0007669"/>
    <property type="project" value="InterPro"/>
</dbReference>
<dbReference type="PANTHER" id="PTHR47969">
    <property type="entry name" value="CHROMOSOME-ASSOCIATED KINESIN KIF4A-RELATED"/>
    <property type="match status" value="1"/>
</dbReference>
<evidence type="ECO:0000256" key="3">
    <source>
        <dbReference type="ARBA" id="ARBA00022840"/>
    </source>
</evidence>
<keyword evidence="6" id="KW-0802">TPR repeat</keyword>
<evidence type="ECO:0000256" key="5">
    <source>
        <dbReference type="PROSITE-ProRule" id="PRU00283"/>
    </source>
</evidence>
<evidence type="ECO:0000256" key="6">
    <source>
        <dbReference type="PROSITE-ProRule" id="PRU00339"/>
    </source>
</evidence>
<dbReference type="AlphaFoldDB" id="A0A9W8DQY5"/>
<feature type="compositionally biased region" description="Acidic residues" evidence="7">
    <location>
        <begin position="661"/>
        <end position="679"/>
    </location>
</feature>
<dbReference type="OrthoDB" id="3176171at2759"/>
<feature type="compositionally biased region" description="Basic and acidic residues" evidence="7">
    <location>
        <begin position="840"/>
        <end position="866"/>
    </location>
</feature>
<evidence type="ECO:0000313" key="10">
    <source>
        <dbReference type="Proteomes" id="UP001150538"/>
    </source>
</evidence>
<dbReference type="GO" id="GO:0051231">
    <property type="term" value="P:spindle elongation"/>
    <property type="evidence" value="ECO:0007669"/>
    <property type="project" value="TreeGrafter"/>
</dbReference>
<keyword evidence="1" id="KW-0493">Microtubule</keyword>
<dbReference type="SMART" id="SM00129">
    <property type="entry name" value="KISc"/>
    <property type="match status" value="1"/>
</dbReference>
<dbReference type="PROSITE" id="PS50067">
    <property type="entry name" value="KINESIN_MOTOR_2"/>
    <property type="match status" value="1"/>
</dbReference>
<dbReference type="GO" id="GO:0005875">
    <property type="term" value="C:microtubule associated complex"/>
    <property type="evidence" value="ECO:0007669"/>
    <property type="project" value="TreeGrafter"/>
</dbReference>
<dbReference type="Gene3D" id="3.40.850.10">
    <property type="entry name" value="Kinesin motor domain"/>
    <property type="match status" value="1"/>
</dbReference>
<dbReference type="InterPro" id="IPR027417">
    <property type="entry name" value="P-loop_NTPase"/>
</dbReference>
<dbReference type="GO" id="GO:0008017">
    <property type="term" value="F:microtubule binding"/>
    <property type="evidence" value="ECO:0007669"/>
    <property type="project" value="InterPro"/>
</dbReference>
<dbReference type="Gene3D" id="1.10.150.280">
    <property type="entry name" value="AF1531-like domain"/>
    <property type="match status" value="1"/>
</dbReference>
<evidence type="ECO:0000256" key="1">
    <source>
        <dbReference type="ARBA" id="ARBA00022701"/>
    </source>
</evidence>
<dbReference type="InterPro" id="IPR019734">
    <property type="entry name" value="TPR_rpt"/>
</dbReference>
<evidence type="ECO:0000259" key="8">
    <source>
        <dbReference type="PROSITE" id="PS50067"/>
    </source>
</evidence>
<feature type="repeat" description="TPR" evidence="6">
    <location>
        <begin position="551"/>
        <end position="584"/>
    </location>
</feature>
<protein>
    <recommendedName>
        <fullName evidence="8">Kinesin motor domain-containing protein</fullName>
    </recommendedName>
</protein>
<feature type="region of interest" description="Disordered" evidence="7">
    <location>
        <begin position="840"/>
        <end position="869"/>
    </location>
</feature>
<evidence type="ECO:0000256" key="2">
    <source>
        <dbReference type="ARBA" id="ARBA00022741"/>
    </source>
</evidence>
<proteinExistence type="inferred from homology"/>
<evidence type="ECO:0000256" key="4">
    <source>
        <dbReference type="ARBA" id="ARBA00023175"/>
    </source>
</evidence>
<dbReference type="InterPro" id="IPR036961">
    <property type="entry name" value="Kinesin_motor_dom_sf"/>
</dbReference>
<feature type="region of interest" description="Disordered" evidence="7">
    <location>
        <begin position="1034"/>
        <end position="1058"/>
    </location>
</feature>
<dbReference type="Proteomes" id="UP001150538">
    <property type="component" value="Unassembled WGS sequence"/>
</dbReference>
<feature type="region of interest" description="Disordered" evidence="7">
    <location>
        <begin position="461"/>
        <end position="485"/>
    </location>
</feature>